<dbReference type="EMBL" id="JABVXQ010000016">
    <property type="protein sequence ID" value="KAF6073471.1"/>
    <property type="molecule type" value="Genomic_DNA"/>
</dbReference>
<protein>
    <submittedName>
        <fullName evidence="1">Uncharacterized protein</fullName>
    </submittedName>
</protein>
<dbReference type="AlphaFoldDB" id="A0A833YI36"/>
<evidence type="ECO:0000313" key="1">
    <source>
        <dbReference type="EMBL" id="KAF6073471.1"/>
    </source>
</evidence>
<comment type="caution">
    <text evidence="1">The sequence shown here is derived from an EMBL/GenBank/DDBJ whole genome shotgun (WGS) entry which is preliminary data.</text>
</comment>
<dbReference type="Proteomes" id="UP000664940">
    <property type="component" value="Unassembled WGS sequence"/>
</dbReference>
<name>A0A833YI36_9CHIR</name>
<evidence type="ECO:0000313" key="2">
    <source>
        <dbReference type="Proteomes" id="UP000664940"/>
    </source>
</evidence>
<sequence>MVPLPHTYPARQGIALASITSKTTALHCSQRAWCWEQVNPLLPTHPPPCSPFCEVSALHSGPGGRMGSSGNPQVSYLSPNTPELRVGPITVLWWRKPDSPLSHHLFSSCFPVSFREVQSSLDRSSPGGLRTTCCQVPSPPEPRAVSGCQQEGCSA</sequence>
<gene>
    <name evidence="1" type="ORF">HJG60_009595</name>
</gene>
<organism evidence="1 2">
    <name type="scientific">Phyllostomus discolor</name>
    <name type="common">pale spear-nosed bat</name>
    <dbReference type="NCBI Taxonomy" id="89673"/>
    <lineage>
        <taxon>Eukaryota</taxon>
        <taxon>Metazoa</taxon>
        <taxon>Chordata</taxon>
        <taxon>Craniata</taxon>
        <taxon>Vertebrata</taxon>
        <taxon>Euteleostomi</taxon>
        <taxon>Mammalia</taxon>
        <taxon>Eutheria</taxon>
        <taxon>Laurasiatheria</taxon>
        <taxon>Chiroptera</taxon>
        <taxon>Yangochiroptera</taxon>
        <taxon>Phyllostomidae</taxon>
        <taxon>Phyllostominae</taxon>
        <taxon>Phyllostomus</taxon>
    </lineage>
</organism>
<accession>A0A833YI36</accession>
<reference evidence="1 2" key="1">
    <citation type="journal article" date="2020" name="Nature">
        <title>Six reference-quality genomes reveal evolution of bat adaptations.</title>
        <authorList>
            <person name="Jebb D."/>
            <person name="Huang Z."/>
            <person name="Pippel M."/>
            <person name="Hughes G.M."/>
            <person name="Lavrichenko K."/>
            <person name="Devanna P."/>
            <person name="Winkler S."/>
            <person name="Jermiin L.S."/>
            <person name="Skirmuntt E.C."/>
            <person name="Katzourakis A."/>
            <person name="Burkitt-Gray L."/>
            <person name="Ray D.A."/>
            <person name="Sullivan K.A.M."/>
            <person name="Roscito J.G."/>
            <person name="Kirilenko B.M."/>
            <person name="Davalos L.M."/>
            <person name="Corthals A.P."/>
            <person name="Power M.L."/>
            <person name="Jones G."/>
            <person name="Ransome R.D."/>
            <person name="Dechmann D.K.N."/>
            <person name="Locatelli A.G."/>
            <person name="Puechmaille S.J."/>
            <person name="Fedrigo O."/>
            <person name="Jarvis E.D."/>
            <person name="Hiller M."/>
            <person name="Vernes S.C."/>
            <person name="Myers E.W."/>
            <person name="Teeling E.C."/>
        </authorList>
    </citation>
    <scope>NUCLEOTIDE SEQUENCE [LARGE SCALE GENOMIC DNA]</scope>
    <source>
        <strain evidence="1">Bat1K_MPI-CBG_1</strain>
    </source>
</reference>
<proteinExistence type="predicted"/>